<proteinExistence type="predicted"/>
<dbReference type="GeneID" id="64604736"/>
<keyword evidence="2" id="KW-1185">Reference proteome</keyword>
<sequence>MLPRSQIHTTLFKDITMDMTVLLIQHGTFAKPYHRRSQITLPYSYLQSRGNPVWYFCPEQFRVHARHYNKTQDCISFWDIWRPTAVYVEAKLQIGSDENRLNAVALVMTECDGQAFL</sequence>
<name>A0A9P7E437_9AGAM</name>
<dbReference type="AlphaFoldDB" id="A0A9P7E437"/>
<dbReference type="EMBL" id="JABBWE010000001">
    <property type="protein sequence ID" value="KAG1810491.1"/>
    <property type="molecule type" value="Genomic_DNA"/>
</dbReference>
<accession>A0A9P7E437</accession>
<dbReference type="Proteomes" id="UP000719766">
    <property type="component" value="Unassembled WGS sequence"/>
</dbReference>
<evidence type="ECO:0000313" key="2">
    <source>
        <dbReference type="Proteomes" id="UP000719766"/>
    </source>
</evidence>
<protein>
    <submittedName>
        <fullName evidence="1">Uncharacterized protein</fullName>
    </submittedName>
</protein>
<dbReference type="RefSeq" id="XP_041168156.1">
    <property type="nucleotide sequence ID" value="XM_041310972.1"/>
</dbReference>
<reference evidence="1" key="1">
    <citation type="journal article" date="2020" name="New Phytol.">
        <title>Comparative genomics reveals dynamic genome evolution in host specialist ectomycorrhizal fungi.</title>
        <authorList>
            <person name="Lofgren L.A."/>
            <person name="Nguyen N.H."/>
            <person name="Vilgalys R."/>
            <person name="Ruytinx J."/>
            <person name="Liao H.L."/>
            <person name="Branco S."/>
            <person name="Kuo A."/>
            <person name="LaButti K."/>
            <person name="Lipzen A."/>
            <person name="Andreopoulos W."/>
            <person name="Pangilinan J."/>
            <person name="Riley R."/>
            <person name="Hundley H."/>
            <person name="Na H."/>
            <person name="Barry K."/>
            <person name="Grigoriev I.V."/>
            <person name="Stajich J.E."/>
            <person name="Kennedy P.G."/>
        </authorList>
    </citation>
    <scope>NUCLEOTIDE SEQUENCE</scope>
    <source>
        <strain evidence="1">S12</strain>
    </source>
</reference>
<gene>
    <name evidence="1" type="ORF">HD556DRAFT_56719</name>
</gene>
<comment type="caution">
    <text evidence="1">The sequence shown here is derived from an EMBL/GenBank/DDBJ whole genome shotgun (WGS) entry which is preliminary data.</text>
</comment>
<dbReference type="OrthoDB" id="5418029at2759"/>
<organism evidence="1 2">
    <name type="scientific">Suillus plorans</name>
    <dbReference type="NCBI Taxonomy" id="116603"/>
    <lineage>
        <taxon>Eukaryota</taxon>
        <taxon>Fungi</taxon>
        <taxon>Dikarya</taxon>
        <taxon>Basidiomycota</taxon>
        <taxon>Agaricomycotina</taxon>
        <taxon>Agaricomycetes</taxon>
        <taxon>Agaricomycetidae</taxon>
        <taxon>Boletales</taxon>
        <taxon>Suillineae</taxon>
        <taxon>Suillaceae</taxon>
        <taxon>Suillus</taxon>
    </lineage>
</organism>
<evidence type="ECO:0000313" key="1">
    <source>
        <dbReference type="EMBL" id="KAG1810491.1"/>
    </source>
</evidence>